<feature type="compositionally biased region" description="Basic and acidic residues" evidence="4">
    <location>
        <begin position="241"/>
        <end position="254"/>
    </location>
</feature>
<dbReference type="PANTHER" id="PTHR12169:SF6">
    <property type="entry name" value="AFG1-LIKE ATPASE"/>
    <property type="match status" value="1"/>
</dbReference>
<evidence type="ECO:0000256" key="2">
    <source>
        <dbReference type="ARBA" id="ARBA00022741"/>
    </source>
</evidence>
<feature type="region of interest" description="Disordered" evidence="4">
    <location>
        <begin position="54"/>
        <end position="77"/>
    </location>
</feature>
<evidence type="ECO:0008006" key="7">
    <source>
        <dbReference type="Google" id="ProtNLM"/>
    </source>
</evidence>
<dbReference type="GO" id="GO:0016887">
    <property type="term" value="F:ATP hydrolysis activity"/>
    <property type="evidence" value="ECO:0007669"/>
    <property type="project" value="InterPro"/>
</dbReference>
<feature type="region of interest" description="Disordered" evidence="4">
    <location>
        <begin position="495"/>
        <end position="519"/>
    </location>
</feature>
<dbReference type="Pfam" id="PF03969">
    <property type="entry name" value="AFG1_ATPase"/>
    <property type="match status" value="3"/>
</dbReference>
<evidence type="ECO:0000256" key="3">
    <source>
        <dbReference type="ARBA" id="ARBA00022840"/>
    </source>
</evidence>
<dbReference type="PANTHER" id="PTHR12169">
    <property type="entry name" value="ATPASE N2B"/>
    <property type="match status" value="1"/>
</dbReference>
<dbReference type="InterPro" id="IPR027417">
    <property type="entry name" value="P-loop_NTPase"/>
</dbReference>
<feature type="region of interest" description="Disordered" evidence="4">
    <location>
        <begin position="94"/>
        <end position="128"/>
    </location>
</feature>
<gene>
    <name evidence="5" type="ORF">BQ4739_LOCUS5634</name>
</gene>
<evidence type="ECO:0000313" key="5">
    <source>
        <dbReference type="EMBL" id="SZX65185.1"/>
    </source>
</evidence>
<evidence type="ECO:0000256" key="1">
    <source>
        <dbReference type="ARBA" id="ARBA00010322"/>
    </source>
</evidence>
<comment type="similarity">
    <text evidence="1">Belongs to the AFG1 ATPase family.</text>
</comment>
<feature type="region of interest" description="Disordered" evidence="4">
    <location>
        <begin position="183"/>
        <end position="213"/>
    </location>
</feature>
<reference evidence="5 6" key="1">
    <citation type="submission" date="2016-10" db="EMBL/GenBank/DDBJ databases">
        <authorList>
            <person name="Cai Z."/>
        </authorList>
    </citation>
    <scope>NUCLEOTIDE SEQUENCE [LARGE SCALE GENOMIC DNA]</scope>
</reference>
<dbReference type="AlphaFoldDB" id="A0A383VI41"/>
<evidence type="ECO:0000256" key="4">
    <source>
        <dbReference type="SAM" id="MobiDB-lite"/>
    </source>
</evidence>
<feature type="compositionally biased region" description="Low complexity" evidence="4">
    <location>
        <begin position="228"/>
        <end position="240"/>
    </location>
</feature>
<dbReference type="SUPFAM" id="SSF52540">
    <property type="entry name" value="P-loop containing nucleoside triphosphate hydrolases"/>
    <property type="match status" value="1"/>
</dbReference>
<dbReference type="Gene3D" id="3.40.50.300">
    <property type="entry name" value="P-loop containing nucleotide triphosphate hydrolases"/>
    <property type="match status" value="1"/>
</dbReference>
<name>A0A383VI41_TETOB</name>
<keyword evidence="2" id="KW-0547">Nucleotide-binding</keyword>
<feature type="compositionally biased region" description="Low complexity" evidence="4">
    <location>
        <begin position="101"/>
        <end position="121"/>
    </location>
</feature>
<protein>
    <recommendedName>
        <fullName evidence="7">AAA+ ATPase domain-containing protein</fullName>
    </recommendedName>
</protein>
<dbReference type="GO" id="GO:0005739">
    <property type="term" value="C:mitochondrion"/>
    <property type="evidence" value="ECO:0007669"/>
    <property type="project" value="TreeGrafter"/>
</dbReference>
<feature type="region of interest" description="Disordered" evidence="4">
    <location>
        <begin position="228"/>
        <end position="254"/>
    </location>
</feature>
<dbReference type="EMBL" id="FNXT01000565">
    <property type="protein sequence ID" value="SZX65185.1"/>
    <property type="molecule type" value="Genomic_DNA"/>
</dbReference>
<sequence>MLKPEPQQQQLVMQLSALLQQLQEYTPALASYQVQRQAYEAQFQQRLQELQQQQDSLQETQQQATQPSPQQQQQQDSSLFWRLLRSAGLLQESKQAEISPAQRARQAAAARRAQALQELGPGPQPPAAPQGLYVYGSVGSGKSLLMDMFYDTARQHLQLDHSRRLHFNAAMLEYHSRLHHLDVKRQRQQQRKQEAAAEKAAAALQSSSSTGPYAVQHPVLQGVEPGTAAAAAAGVQQQPEGADHSMQEHEAAEQLEEGCHNDAASDVQVSAWFDEGILRQREAKAAVLAIRRHLREARAGRVPEARLAAANAAVMSAAARSFIRADSPDPHAGWAGSSSNSSSGRMAALLCFDEMQVGDVFSAAALKALLEALTAEGCVVVTTSNRHPADLPRHGLHEAMFGHFLNTLFTSCRLFELSSATDFRRLSITGPAMQLLQQPLLPQLTSRHSSSSSSSSAVQQRMYFWPINAATEAAMEQKWAQVLGSNMANASSRVSASSSNNLSSSSSSSINDNSSSSSSEADFMAEPTVVPVMFGRQLAVPRAASGVASFHFLDLCAGPLGAADYMALAQNYHTVFITGIPAMSMNQRDQARRFITLVDELYNARCLLVCSAALPPDQLFAGASGEEPILDLEGLQFEGAVEGSRLRTNLMADGGVAPVRSSAETAALLGGMEEQFAFSRAVSRLYEMQSPLYAAARPRQ</sequence>
<dbReference type="InterPro" id="IPR005654">
    <property type="entry name" value="ATPase_AFG1-like"/>
</dbReference>
<keyword evidence="3" id="KW-0067">ATP-binding</keyword>
<evidence type="ECO:0000313" key="6">
    <source>
        <dbReference type="Proteomes" id="UP000256970"/>
    </source>
</evidence>
<feature type="compositionally biased region" description="Basic and acidic residues" evidence="4">
    <location>
        <begin position="183"/>
        <end position="197"/>
    </location>
</feature>
<proteinExistence type="inferred from homology"/>
<accession>A0A383VI41</accession>
<keyword evidence="6" id="KW-1185">Reference proteome</keyword>
<dbReference type="GO" id="GO:0005524">
    <property type="term" value="F:ATP binding"/>
    <property type="evidence" value="ECO:0007669"/>
    <property type="project" value="UniProtKB-KW"/>
</dbReference>
<dbReference type="Proteomes" id="UP000256970">
    <property type="component" value="Unassembled WGS sequence"/>
</dbReference>
<organism evidence="5 6">
    <name type="scientific">Tetradesmus obliquus</name>
    <name type="common">Green alga</name>
    <name type="synonym">Acutodesmus obliquus</name>
    <dbReference type="NCBI Taxonomy" id="3088"/>
    <lineage>
        <taxon>Eukaryota</taxon>
        <taxon>Viridiplantae</taxon>
        <taxon>Chlorophyta</taxon>
        <taxon>core chlorophytes</taxon>
        <taxon>Chlorophyceae</taxon>
        <taxon>CS clade</taxon>
        <taxon>Sphaeropleales</taxon>
        <taxon>Scenedesmaceae</taxon>
        <taxon>Tetradesmus</taxon>
    </lineage>
</organism>